<feature type="non-terminal residue" evidence="1">
    <location>
        <position position="55"/>
    </location>
</feature>
<organism evidence="1 2">
    <name type="scientific">Mycolicibacterium vaccae ATCC 25954</name>
    <dbReference type="NCBI Taxonomy" id="1194972"/>
    <lineage>
        <taxon>Bacteria</taxon>
        <taxon>Bacillati</taxon>
        <taxon>Actinomycetota</taxon>
        <taxon>Actinomycetes</taxon>
        <taxon>Mycobacteriales</taxon>
        <taxon>Mycobacteriaceae</taxon>
        <taxon>Mycolicibacterium</taxon>
    </lineage>
</organism>
<reference evidence="1 2" key="1">
    <citation type="journal article" date="2012" name="J. Bacteriol.">
        <title>Complete Genome Sequence of Mycobacterium vaccae Type Strain ATCC 25954.</title>
        <authorList>
            <person name="Ho Y.S."/>
            <person name="Adroub S.A."/>
            <person name="Abadi M."/>
            <person name="Al Alwan B."/>
            <person name="Alkhateeb R."/>
            <person name="Gao G."/>
            <person name="Ragab A."/>
            <person name="Ali S."/>
            <person name="van Soolingen D."/>
            <person name="Bitter W."/>
            <person name="Pain A."/>
            <person name="Abdallah A.M."/>
        </authorList>
    </citation>
    <scope>NUCLEOTIDE SEQUENCE [LARGE SCALE GENOMIC DNA]</scope>
    <source>
        <strain evidence="1 2">ATCC 25954</strain>
    </source>
</reference>
<dbReference type="RefSeq" id="WP_003928131.1">
    <property type="nucleotide sequence ID" value="NZ_JH814683.1"/>
</dbReference>
<dbReference type="EMBL" id="ALQA01000139">
    <property type="protein sequence ID" value="EJZ04206.1"/>
    <property type="molecule type" value="Genomic_DNA"/>
</dbReference>
<dbReference type="eggNOG" id="COG3119">
    <property type="taxonomic scope" value="Bacteria"/>
</dbReference>
<name>K0UBB7_MYCVA</name>
<protein>
    <submittedName>
        <fullName evidence="1">Sulfatase</fullName>
    </submittedName>
</protein>
<dbReference type="AlphaFoldDB" id="K0UBB7"/>
<dbReference type="Proteomes" id="UP000006072">
    <property type="component" value="Unassembled WGS sequence"/>
</dbReference>
<comment type="caution">
    <text evidence="1">The sequence shown here is derived from an EMBL/GenBank/DDBJ whole genome shotgun (WGS) entry which is preliminary data.</text>
</comment>
<proteinExistence type="predicted"/>
<keyword evidence="2" id="KW-1185">Reference proteome</keyword>
<evidence type="ECO:0000313" key="1">
    <source>
        <dbReference type="EMBL" id="EJZ04206.1"/>
    </source>
</evidence>
<sequence>MSAEQPDIVIIMTDEERAAPPYESDAVRAWRRRTLVGRNWFDDNGVSFTRHYTGS</sequence>
<dbReference type="HOGENOM" id="CLU_3037078_0_0_11"/>
<accession>K0UBB7</accession>
<evidence type="ECO:0000313" key="2">
    <source>
        <dbReference type="Proteomes" id="UP000006072"/>
    </source>
</evidence>
<gene>
    <name evidence="1" type="ORF">MVAC_29785</name>
</gene>